<keyword evidence="2" id="KW-1185">Reference proteome</keyword>
<keyword evidence="1" id="KW-0723">Serine/threonine-protein kinase</keyword>
<keyword evidence="1" id="KW-0418">Kinase</keyword>
<sequence length="1139" mass="126025">MACLSLLFVLSVILVFLVFPPCYVHGISCIQTERTALLSIKAGMWNNNNNDNNNQSFLSSWTGHDCCHWRGVSCNHETGHVTRLDLRYANNDPIPPSKLNSSLLQLHHLKHLDLSMNDFSGSPIPDFIGSLTKLEYLNLSNARFSGAIPHTLGNLSHLYYLDLNSKAASIVPYVDDLHWLSGMTSLHHLDLSGANLSNVHGLFHDIIMLPSLLVLKLSDAQLQADAVGIHNTTLLHHLNFTSLRVLDLSGNYHLNITLPQWLFHLNSLVHLDLSDCSLYGKLPVTIGNLSSLKVLSLSSNSFNGVIPESLGNLGILERLDLSQNNLNGSIPESLSNITNLKYFDLSHNKIGKLPKSIGRLQKLQRFDLSSNQVQGWIPASIGDLRNQQYLDLSWNMISGVIPESFGNLSFLQHFGGANLSQNAINGKLPESFGNLSQLQQLKMAGNGITGGLPESVGKLSSLWELDLSENNINGTLPKGMGNLCKLQTSDFTSNFISGGIDALVDGLSRCRENKNGTHSGSEDGLSTLSLGNNKLNDTVPDSIGQLSKLRVLNFSSNSLVGVLTESHFANLVNLEYLDFSYNSLQLNVSENWKPPFNCDAIRMCSCKVGPVFPTWVKTQTQLGDLCLSDAGISGNIPPWFWNLTSIPESFLNLSNNNLEGRLPTSLKKHIFFLFDLSSNRFEGPLPELDTSYLGVIYLNNNSFSGFIPSYFAAATFIQIFSLSDNHINGSIPSFFCNHTTLTLFDVSNNDMSGALPSCWTSTLALEIVNLSNNNFTGKIPDGLVSLTNLRSLHLRNNGFFGELPLSLKKASKLVTLDLGENKLSGSIPTWIGENLSSLIVLRLRSNYFEGIIPKQLSKLSSLQILDLAHNNLSGCIPHSFGDFRAMVVTNHNERWSLLPIVSEVFSSYGKWGDSPDIFGYLESLLISAKDLEMEYSKVLSLVTSIDLSNNKLSCELPEELTKLHGLHFLNLSYNLFNGMIPESIGDMKQLESLDLSNNNLFGTIPSSISTLNFLDYLNVSHNNLFGKIPSGTQLQSFDPSAYNWNHGLCGSPLQNCANETNLPIANEEGGKGDWTEMLWLYIGLAMGFIIGFWMIIGTIIMKKTIRIAYFQSIDKVYDWLYVKMVLYSRRLKSTFSRRN</sequence>
<name>A0ACB7WQU2_DIOAL</name>
<organism evidence="1 2">
    <name type="scientific">Dioscorea alata</name>
    <name type="common">Purple yam</name>
    <dbReference type="NCBI Taxonomy" id="55571"/>
    <lineage>
        <taxon>Eukaryota</taxon>
        <taxon>Viridiplantae</taxon>
        <taxon>Streptophyta</taxon>
        <taxon>Embryophyta</taxon>
        <taxon>Tracheophyta</taxon>
        <taxon>Spermatophyta</taxon>
        <taxon>Magnoliopsida</taxon>
        <taxon>Liliopsida</taxon>
        <taxon>Dioscoreales</taxon>
        <taxon>Dioscoreaceae</taxon>
        <taxon>Dioscorea</taxon>
    </lineage>
</organism>
<comment type="caution">
    <text evidence="1">The sequence shown here is derived from an EMBL/GenBank/DDBJ whole genome shotgun (WGS) entry which is preliminary data.</text>
</comment>
<gene>
    <name evidence="1" type="ORF">IHE45_02G062000</name>
</gene>
<proteinExistence type="predicted"/>
<protein>
    <submittedName>
        <fullName evidence="1">Non-specific serine/threonine protein kinase protein</fullName>
        <ecNumber evidence="1">2.7.11.1</ecNumber>
    </submittedName>
</protein>
<accession>A0ACB7WQU2</accession>
<dbReference type="EMBL" id="CM037012">
    <property type="protein sequence ID" value="KAH7690643.1"/>
    <property type="molecule type" value="Genomic_DNA"/>
</dbReference>
<reference evidence="2" key="1">
    <citation type="journal article" date="2022" name="Nat. Commun.">
        <title>Chromosome evolution and the genetic basis of agronomically important traits in greater yam.</title>
        <authorList>
            <person name="Bredeson J.V."/>
            <person name="Lyons J.B."/>
            <person name="Oniyinde I.O."/>
            <person name="Okereke N.R."/>
            <person name="Kolade O."/>
            <person name="Nnabue I."/>
            <person name="Nwadili C.O."/>
            <person name="Hribova E."/>
            <person name="Parker M."/>
            <person name="Nwogha J."/>
            <person name="Shu S."/>
            <person name="Carlson J."/>
            <person name="Kariba R."/>
            <person name="Muthemba S."/>
            <person name="Knop K."/>
            <person name="Barton G.J."/>
            <person name="Sherwood A.V."/>
            <person name="Lopez-Montes A."/>
            <person name="Asiedu R."/>
            <person name="Jamnadass R."/>
            <person name="Muchugi A."/>
            <person name="Goodstein D."/>
            <person name="Egesi C.N."/>
            <person name="Featherston J."/>
            <person name="Asfaw A."/>
            <person name="Simpson G.G."/>
            <person name="Dolezel J."/>
            <person name="Hendre P.S."/>
            <person name="Van Deynze A."/>
            <person name="Kumar P.L."/>
            <person name="Obidiegwu J.E."/>
            <person name="Bhattacharjee R."/>
            <person name="Rokhsar D.S."/>
        </authorList>
    </citation>
    <scope>NUCLEOTIDE SEQUENCE [LARGE SCALE GENOMIC DNA]</scope>
    <source>
        <strain evidence="2">cv. TDa95/00328</strain>
    </source>
</reference>
<evidence type="ECO:0000313" key="1">
    <source>
        <dbReference type="EMBL" id="KAH7690643.1"/>
    </source>
</evidence>
<dbReference type="Proteomes" id="UP000827976">
    <property type="component" value="Chromosome 2"/>
</dbReference>
<keyword evidence="1" id="KW-0808">Transferase</keyword>
<dbReference type="EC" id="2.7.11.1" evidence="1"/>
<evidence type="ECO:0000313" key="2">
    <source>
        <dbReference type="Proteomes" id="UP000827976"/>
    </source>
</evidence>